<dbReference type="Proteomes" id="UP000641910">
    <property type="component" value="Unassembled WGS sequence"/>
</dbReference>
<keyword evidence="2" id="KW-1185">Reference proteome</keyword>
<dbReference type="EMBL" id="JAECVU010000017">
    <property type="protein sequence ID" value="MBH8589812.1"/>
    <property type="molecule type" value="Genomic_DNA"/>
</dbReference>
<organism evidence="1 2">
    <name type="scientific">Thermoactinomyces vulgaris</name>
    <dbReference type="NCBI Taxonomy" id="2026"/>
    <lineage>
        <taxon>Bacteria</taxon>
        <taxon>Bacillati</taxon>
        <taxon>Bacillota</taxon>
        <taxon>Bacilli</taxon>
        <taxon>Bacillales</taxon>
        <taxon>Thermoactinomycetaceae</taxon>
        <taxon>Thermoactinomyces</taxon>
    </lineage>
</organism>
<sequence>MFEVHSYIYLPIDAPDLDVPDEIEVTETSLIRKIDPYLDHNYLDGHIELNYYQEPILSKKQFDLIDQLWAELIDLTLRAIYDKESKGYFPDRPLEMEMKILQKGIVLFLLEEKKWYLPKRDFFLTIIDGGIDFFKHMNLGLSKENAIRYGYAKTYKECFTARSIILDYLKKNV</sequence>
<evidence type="ECO:0000313" key="2">
    <source>
        <dbReference type="Proteomes" id="UP000641910"/>
    </source>
</evidence>
<proteinExistence type="predicted"/>
<protein>
    <submittedName>
        <fullName evidence="1">Uncharacterized protein</fullName>
    </submittedName>
</protein>
<dbReference type="RefSeq" id="WP_121873905.1">
    <property type="nucleotide sequence ID" value="NZ_CP039710.1"/>
</dbReference>
<reference evidence="1 2" key="1">
    <citation type="submission" date="2020-12" db="EMBL/GenBank/DDBJ databases">
        <title>WGS of Thermoactinomyces spp.</title>
        <authorList>
            <person name="Cheng K."/>
        </authorList>
    </citation>
    <scope>NUCLEOTIDE SEQUENCE [LARGE SCALE GENOMIC DNA]</scope>
    <source>
        <strain evidence="2">CICC 10650\ACCC 41061</strain>
    </source>
</reference>
<comment type="caution">
    <text evidence="1">The sequence shown here is derived from an EMBL/GenBank/DDBJ whole genome shotgun (WGS) entry which is preliminary data.</text>
</comment>
<accession>A0ABS0QL53</accession>
<name>A0ABS0QL53_THEVU</name>
<evidence type="ECO:0000313" key="1">
    <source>
        <dbReference type="EMBL" id="MBH8589812.1"/>
    </source>
</evidence>
<gene>
    <name evidence="1" type="ORF">I8U22_13545</name>
</gene>